<dbReference type="SUPFAM" id="SSF53790">
    <property type="entry name" value="Tetrapyrrole methylase"/>
    <property type="match status" value="1"/>
</dbReference>
<evidence type="ECO:0000256" key="2">
    <source>
        <dbReference type="ARBA" id="ARBA00022573"/>
    </source>
</evidence>
<dbReference type="InterPro" id="IPR029063">
    <property type="entry name" value="SAM-dependent_MTases_sf"/>
</dbReference>
<keyword evidence="5" id="KW-0949">S-adenosyl-L-methionine</keyword>
<dbReference type="CDD" id="cd02440">
    <property type="entry name" value="AdoMet_MTases"/>
    <property type="match status" value="1"/>
</dbReference>
<dbReference type="NCBIfam" id="TIGR02469">
    <property type="entry name" value="CbiT"/>
    <property type="match status" value="1"/>
</dbReference>
<keyword evidence="2" id="KW-0169">Cobalamin biosynthesis</keyword>
<dbReference type="AlphaFoldDB" id="A0AAN0RCU4"/>
<gene>
    <name evidence="7" type="ORF">GbCGDNIH3_0663</name>
</gene>
<dbReference type="InterPro" id="IPR000878">
    <property type="entry name" value="4pyrrol_Mease"/>
</dbReference>
<dbReference type="InterPro" id="IPR035996">
    <property type="entry name" value="4pyrrol_Methylase_sf"/>
</dbReference>
<evidence type="ECO:0000256" key="3">
    <source>
        <dbReference type="ARBA" id="ARBA00022603"/>
    </source>
</evidence>
<accession>A0AAN0RCU4</accession>
<evidence type="ECO:0000259" key="6">
    <source>
        <dbReference type="Pfam" id="PF00590"/>
    </source>
</evidence>
<dbReference type="CDD" id="cd11644">
    <property type="entry name" value="Precorrin-6Y-MT"/>
    <property type="match status" value="1"/>
</dbReference>
<evidence type="ECO:0000256" key="5">
    <source>
        <dbReference type="ARBA" id="ARBA00022691"/>
    </source>
</evidence>
<dbReference type="PANTHER" id="PTHR43182:SF1">
    <property type="entry name" value="COBALT-PRECORRIN-7 C(5)-METHYLTRANSFERASE"/>
    <property type="match status" value="1"/>
</dbReference>
<dbReference type="GO" id="GO:0008276">
    <property type="term" value="F:protein methyltransferase activity"/>
    <property type="evidence" value="ECO:0007669"/>
    <property type="project" value="InterPro"/>
</dbReference>
<name>A0AAN0RCU4_9PROT</name>
<dbReference type="InterPro" id="IPR014008">
    <property type="entry name" value="Cbl_synth_MTase_CbiT"/>
</dbReference>
<comment type="pathway">
    <text evidence="1">Cofactor biosynthesis; adenosylcobalamin biosynthesis.</text>
</comment>
<reference evidence="8" key="1">
    <citation type="submission" date="2012-06" db="EMBL/GenBank/DDBJ databases">
        <title>Genome analysis of multiple Granulibacter bethesdensis isolates demonstrates substantial genome diversity.</title>
        <authorList>
            <person name="Greenberg D.E."/>
            <person name="Porcella S.F."/>
            <person name="Zarember K."/>
            <person name="Zelazny A.M."/>
            <person name="Bruno D."/>
            <person name="Martens C."/>
            <person name="Barbian K.D."/>
            <person name="Jaske E."/>
            <person name="Holland S.M."/>
        </authorList>
    </citation>
    <scope>NUCLEOTIDE SEQUENCE [LARGE SCALE GENOMIC DNA]</scope>
    <source>
        <strain evidence="8">CGDNIH3</strain>
    </source>
</reference>
<dbReference type="KEGG" id="gbc:GbCGDNIH3_0663"/>
<dbReference type="SUPFAM" id="SSF53335">
    <property type="entry name" value="S-adenosyl-L-methionine-dependent methyltransferases"/>
    <property type="match status" value="1"/>
</dbReference>
<dbReference type="GO" id="GO:0032259">
    <property type="term" value="P:methylation"/>
    <property type="evidence" value="ECO:0007669"/>
    <property type="project" value="UniProtKB-KW"/>
</dbReference>
<keyword evidence="3 7" id="KW-0489">Methyltransferase</keyword>
<dbReference type="InterPro" id="IPR014777">
    <property type="entry name" value="4pyrrole_Mease_sub1"/>
</dbReference>
<organism evidence="7 8">
    <name type="scientific">Granulibacter bethesdensis</name>
    <dbReference type="NCBI Taxonomy" id="364410"/>
    <lineage>
        <taxon>Bacteria</taxon>
        <taxon>Pseudomonadati</taxon>
        <taxon>Pseudomonadota</taxon>
        <taxon>Alphaproteobacteria</taxon>
        <taxon>Acetobacterales</taxon>
        <taxon>Acetobacteraceae</taxon>
        <taxon>Granulibacter</taxon>
    </lineage>
</organism>
<dbReference type="InterPro" id="IPR012818">
    <property type="entry name" value="CbiE"/>
</dbReference>
<dbReference type="Gene3D" id="3.40.1010.10">
    <property type="entry name" value="Cobalt-precorrin-4 Transmethylase, Domain 1"/>
    <property type="match status" value="1"/>
</dbReference>
<protein>
    <submittedName>
        <fullName evidence="7">Precorrin-6Y C5,15-methyltransferase [decarboxylating]</fullName>
        <ecNumber evidence="7">2.1.1.132</ecNumber>
    </submittedName>
</protein>
<dbReference type="EC" id="2.1.1.132" evidence="7"/>
<dbReference type="PANTHER" id="PTHR43182">
    <property type="entry name" value="COBALT-PRECORRIN-6B C(15)-METHYLTRANSFERASE (DECARBOXYLATING)"/>
    <property type="match status" value="1"/>
</dbReference>
<dbReference type="GO" id="GO:0046025">
    <property type="term" value="F:precorrin-6Y C5,15-methyltransferase (decarboxylating) activity"/>
    <property type="evidence" value="ECO:0007669"/>
    <property type="project" value="UniProtKB-EC"/>
</dbReference>
<dbReference type="EMBL" id="CP003181">
    <property type="protein sequence ID" value="AHJ62446.1"/>
    <property type="molecule type" value="Genomic_DNA"/>
</dbReference>
<dbReference type="Pfam" id="PF00590">
    <property type="entry name" value="TP_methylase"/>
    <property type="match status" value="1"/>
</dbReference>
<dbReference type="Gene3D" id="3.40.50.150">
    <property type="entry name" value="Vaccinia Virus protein VP39"/>
    <property type="match status" value="1"/>
</dbReference>
<evidence type="ECO:0000256" key="4">
    <source>
        <dbReference type="ARBA" id="ARBA00022679"/>
    </source>
</evidence>
<dbReference type="GO" id="GO:0009236">
    <property type="term" value="P:cobalamin biosynthetic process"/>
    <property type="evidence" value="ECO:0007669"/>
    <property type="project" value="UniProtKB-KW"/>
</dbReference>
<dbReference type="InterPro" id="IPR050714">
    <property type="entry name" value="Cobalamin_biosynth_MTase"/>
</dbReference>
<feature type="domain" description="Tetrapyrrole methylase" evidence="6">
    <location>
        <begin position="66"/>
        <end position="248"/>
    </location>
</feature>
<keyword evidence="4 7" id="KW-0808">Transferase</keyword>
<evidence type="ECO:0000313" key="8">
    <source>
        <dbReference type="Proteomes" id="UP000019438"/>
    </source>
</evidence>
<evidence type="ECO:0000256" key="1">
    <source>
        <dbReference type="ARBA" id="ARBA00004953"/>
    </source>
</evidence>
<evidence type="ECO:0000313" key="7">
    <source>
        <dbReference type="EMBL" id="AHJ62446.1"/>
    </source>
</evidence>
<dbReference type="Proteomes" id="UP000019438">
    <property type="component" value="Chromosome"/>
</dbReference>
<proteinExistence type="predicted"/>
<sequence length="463" mass="50000">MAEQGSVCVRRRKAGERTAHRLPESVRGRRLRWCHPVSGSVSDRMVYASREFAVSAPAGRTAWLGILGIGENGVEGLSQRARQWLVEADHVYGGTRHLTLAASLIGEAGIPWSSPLSSSLPALMEKRGRKVAVLASGDPFSYGIGSWLTDTLSREEWFCIPVPSCLSLARSALGWAEVETETVSLCGRPLETLYPFLQPDGRVLILSADASTPALVAGEMTRRGFGSSTLWLMEALGGEAERIRHSEAQTFSFSDIMPLNMLAVEVVADQTARMLPLSAGLPDACFAHDGQITKQDVRAATLAALSPHRGELLWDIGCGSGSIAIEWLRHHPSMRAIGIEADTVRAQRGRQNAHQLGVSRLSMIEGRAPEALDGLPVPDAVFIGGGCSEVMISRCQAELRPGGRLVVNAVTLETEALLAGIYQTHGGRLTRLSVATVGEVGRLHAFRPAMTVTQWAWRKPLHD</sequence>
<dbReference type="NCBIfam" id="TIGR02467">
    <property type="entry name" value="CbiE"/>
    <property type="match status" value="1"/>
</dbReference>